<dbReference type="EMBL" id="RIAR02000001">
    <property type="protein sequence ID" value="NSL87897.1"/>
    <property type="molecule type" value="Genomic_DNA"/>
</dbReference>
<evidence type="ECO:0000313" key="2">
    <source>
        <dbReference type="Proteomes" id="UP000281028"/>
    </source>
</evidence>
<dbReference type="Proteomes" id="UP000281028">
    <property type="component" value="Unassembled WGS sequence"/>
</dbReference>
<evidence type="ECO:0000313" key="1">
    <source>
        <dbReference type="EMBL" id="NSL87897.1"/>
    </source>
</evidence>
<comment type="caution">
    <text evidence="1">The sequence shown here is derived from an EMBL/GenBank/DDBJ whole genome shotgun (WGS) entry which is preliminary data.</text>
</comment>
<proteinExistence type="predicted"/>
<sequence>MKKTLFLFLAAGLIYACKKDNIGSKPMVSFKSYSADSITPETQQFNVTLRVEDGDGDIEDSIWLAILIKSQQEVSKDTLWGKYKMPGIGQNRGNRIKADVILGLQQEHFAFNYTARPNDSAHFVTYLRDSRGNISDTIATPIFPFRRNQ</sequence>
<reference evidence="1" key="1">
    <citation type="submission" date="2020-05" db="EMBL/GenBank/DDBJ databases">
        <title>Chitinophaga laudate sp. nov., isolated from a tropical peat swamp.</title>
        <authorList>
            <person name="Goh C.B.S."/>
            <person name="Lee M.S."/>
            <person name="Parimannan S."/>
            <person name="Pasbakhsh P."/>
            <person name="Yule C.M."/>
            <person name="Rajandas H."/>
            <person name="Loke S."/>
            <person name="Croft L."/>
            <person name="Tan J.B.L."/>
        </authorList>
    </citation>
    <scope>NUCLEOTIDE SEQUENCE</scope>
    <source>
        <strain evidence="1">Mgbs1</strain>
    </source>
</reference>
<dbReference type="RefSeq" id="WP_127038022.1">
    <property type="nucleotide sequence ID" value="NZ_JAABOK010000013.1"/>
</dbReference>
<protein>
    <submittedName>
        <fullName evidence="1">Uncharacterized protein</fullName>
    </submittedName>
</protein>
<accession>A0A433WIU0</accession>
<dbReference type="AlphaFoldDB" id="A0A433WIU0"/>
<name>A0A433WIU0_9BACT</name>
<dbReference type="OrthoDB" id="675420at2"/>
<keyword evidence="2" id="KW-1185">Reference proteome</keyword>
<organism evidence="1 2">
    <name type="scientific">Chitinophaga solisilvae</name>
    <dbReference type="NCBI Taxonomy" id="1233460"/>
    <lineage>
        <taxon>Bacteria</taxon>
        <taxon>Pseudomonadati</taxon>
        <taxon>Bacteroidota</taxon>
        <taxon>Chitinophagia</taxon>
        <taxon>Chitinophagales</taxon>
        <taxon>Chitinophagaceae</taxon>
        <taxon>Chitinophaga</taxon>
    </lineage>
</organism>
<dbReference type="PROSITE" id="PS51257">
    <property type="entry name" value="PROKAR_LIPOPROTEIN"/>
    <property type="match status" value="1"/>
</dbReference>
<gene>
    <name evidence="1" type="ORF">ECE50_013705</name>
</gene>